<dbReference type="EMBL" id="JADGMS010000016">
    <property type="protein sequence ID" value="KAF9665616.1"/>
    <property type="molecule type" value="Genomic_DNA"/>
</dbReference>
<keyword evidence="2" id="KW-1185">Reference proteome</keyword>
<organism evidence="1 2">
    <name type="scientific">Salix dunnii</name>
    <dbReference type="NCBI Taxonomy" id="1413687"/>
    <lineage>
        <taxon>Eukaryota</taxon>
        <taxon>Viridiplantae</taxon>
        <taxon>Streptophyta</taxon>
        <taxon>Embryophyta</taxon>
        <taxon>Tracheophyta</taxon>
        <taxon>Spermatophyta</taxon>
        <taxon>Magnoliopsida</taxon>
        <taxon>eudicotyledons</taxon>
        <taxon>Gunneridae</taxon>
        <taxon>Pentapetalae</taxon>
        <taxon>rosids</taxon>
        <taxon>fabids</taxon>
        <taxon>Malpighiales</taxon>
        <taxon>Salicaceae</taxon>
        <taxon>Saliceae</taxon>
        <taxon>Salix</taxon>
    </lineage>
</organism>
<protein>
    <submittedName>
        <fullName evidence="1">Uncharacterized protein</fullName>
    </submittedName>
</protein>
<evidence type="ECO:0000313" key="2">
    <source>
        <dbReference type="Proteomes" id="UP000657918"/>
    </source>
</evidence>
<sequence>MFGVMDAEETAWTNTFFTWLAVKFLCSSTLSGSPRYPLWFPIWILEGVALANCELMLKLNWQNFQSSRPAKLTV</sequence>
<evidence type="ECO:0000313" key="1">
    <source>
        <dbReference type="EMBL" id="KAF9665616.1"/>
    </source>
</evidence>
<gene>
    <name evidence="1" type="ORF">SADUNF_Sadunf16G0141600</name>
</gene>
<comment type="caution">
    <text evidence="1">The sequence shown here is derived from an EMBL/GenBank/DDBJ whole genome shotgun (WGS) entry which is preliminary data.</text>
</comment>
<accession>A0A835MLS7</accession>
<reference evidence="1 2" key="1">
    <citation type="submission" date="2020-10" db="EMBL/GenBank/DDBJ databases">
        <title>Plant Genome Project.</title>
        <authorList>
            <person name="Zhang R.-G."/>
        </authorList>
    </citation>
    <scope>NUCLEOTIDE SEQUENCE [LARGE SCALE GENOMIC DNA]</scope>
    <source>
        <strain evidence="1">FAFU-HL-1</strain>
        <tissue evidence="1">Leaf</tissue>
    </source>
</reference>
<dbReference type="AlphaFoldDB" id="A0A835MLS7"/>
<name>A0A835MLS7_9ROSI</name>
<proteinExistence type="predicted"/>
<dbReference type="Proteomes" id="UP000657918">
    <property type="component" value="Chromosome 16"/>
</dbReference>